<accession>A0AAD8NET0</accession>
<protein>
    <submittedName>
        <fullName evidence="1">Uncharacterized protein</fullName>
    </submittedName>
</protein>
<dbReference type="Proteomes" id="UP001229421">
    <property type="component" value="Unassembled WGS sequence"/>
</dbReference>
<dbReference type="EMBL" id="JAUHHV010000012">
    <property type="protein sequence ID" value="KAK1406157.1"/>
    <property type="molecule type" value="Genomic_DNA"/>
</dbReference>
<comment type="caution">
    <text evidence="1">The sequence shown here is derived from an EMBL/GenBank/DDBJ whole genome shotgun (WGS) entry which is preliminary data.</text>
</comment>
<evidence type="ECO:0000313" key="2">
    <source>
        <dbReference type="Proteomes" id="UP001229421"/>
    </source>
</evidence>
<keyword evidence="2" id="KW-1185">Reference proteome</keyword>
<name>A0AAD8NET0_TARER</name>
<evidence type="ECO:0000313" key="1">
    <source>
        <dbReference type="EMBL" id="KAK1406157.1"/>
    </source>
</evidence>
<sequence length="204" mass="22074">MFFLHCLIRREPINLAYALALFFDGCCGKTLASAICGLHASCSTAFVDKKMITNMKLAMVDWGGWHWLDSDENIWPPIEEGVVAAGLEVAADAGGAEGAGSDDGLSLEGARQVPQIGDAGAEAQRPTSPVDYAQRLERCEAGILWLMQIQMHLAAVGGYVLPPLPFHVPPFQPRQAEQQQEPVNNAVDMEDYDDLGWNFTNGGA</sequence>
<proteinExistence type="predicted"/>
<gene>
    <name evidence="1" type="ORF">QVD17_41444</name>
</gene>
<reference evidence="1" key="1">
    <citation type="journal article" date="2023" name="bioRxiv">
        <title>Improved chromosome-level genome assembly for marigold (Tagetes erecta).</title>
        <authorList>
            <person name="Jiang F."/>
            <person name="Yuan L."/>
            <person name="Wang S."/>
            <person name="Wang H."/>
            <person name="Xu D."/>
            <person name="Wang A."/>
            <person name="Fan W."/>
        </authorList>
    </citation>
    <scope>NUCLEOTIDE SEQUENCE</scope>
    <source>
        <strain evidence="1">WSJ</strain>
        <tissue evidence="1">Leaf</tissue>
    </source>
</reference>
<dbReference type="AlphaFoldDB" id="A0AAD8NET0"/>
<organism evidence="1 2">
    <name type="scientific">Tagetes erecta</name>
    <name type="common">African marigold</name>
    <dbReference type="NCBI Taxonomy" id="13708"/>
    <lineage>
        <taxon>Eukaryota</taxon>
        <taxon>Viridiplantae</taxon>
        <taxon>Streptophyta</taxon>
        <taxon>Embryophyta</taxon>
        <taxon>Tracheophyta</taxon>
        <taxon>Spermatophyta</taxon>
        <taxon>Magnoliopsida</taxon>
        <taxon>eudicotyledons</taxon>
        <taxon>Gunneridae</taxon>
        <taxon>Pentapetalae</taxon>
        <taxon>asterids</taxon>
        <taxon>campanulids</taxon>
        <taxon>Asterales</taxon>
        <taxon>Asteraceae</taxon>
        <taxon>Asteroideae</taxon>
        <taxon>Heliantheae alliance</taxon>
        <taxon>Tageteae</taxon>
        <taxon>Tagetes</taxon>
    </lineage>
</organism>